<comment type="caution">
    <text evidence="1">The sequence shown here is derived from an EMBL/GenBank/DDBJ whole genome shotgun (WGS) entry which is preliminary data.</text>
</comment>
<dbReference type="AlphaFoldDB" id="A0A9X2VR81"/>
<dbReference type="RefSeq" id="WP_259626892.1">
    <property type="nucleotide sequence ID" value="NZ_JANYMP010000018.1"/>
</dbReference>
<keyword evidence="2" id="KW-1185">Reference proteome</keyword>
<name>A0A9X2VR81_9PSEU</name>
<protein>
    <submittedName>
        <fullName evidence="1">Uncharacterized protein</fullName>
    </submittedName>
</protein>
<evidence type="ECO:0000313" key="1">
    <source>
        <dbReference type="EMBL" id="MCS7481398.1"/>
    </source>
</evidence>
<accession>A0A9X2VR81</accession>
<gene>
    <name evidence="1" type="ORF">NZH93_31470</name>
</gene>
<dbReference type="Proteomes" id="UP001141259">
    <property type="component" value="Unassembled WGS sequence"/>
</dbReference>
<evidence type="ECO:0000313" key="2">
    <source>
        <dbReference type="Proteomes" id="UP001141259"/>
    </source>
</evidence>
<proteinExistence type="predicted"/>
<reference evidence="1" key="1">
    <citation type="submission" date="2022-08" db="EMBL/GenBank/DDBJ databases">
        <authorList>
            <person name="Tistechok S."/>
            <person name="Samborskyy M."/>
            <person name="Roman I."/>
        </authorList>
    </citation>
    <scope>NUCLEOTIDE SEQUENCE</scope>
    <source>
        <strain evidence="1">DSM 103496</strain>
    </source>
</reference>
<sequence>MFTDPDSPLSHRALALLRATAAGRVELTCSSEPDFRVDELACCDQPAARLLVHAGLIEPATTATPLGQWAPAHLSPAGAELLAFDTPTVAA</sequence>
<organism evidence="1 2">
    <name type="scientific">Umezawaea endophytica</name>
    <dbReference type="NCBI Taxonomy" id="1654476"/>
    <lineage>
        <taxon>Bacteria</taxon>
        <taxon>Bacillati</taxon>
        <taxon>Actinomycetota</taxon>
        <taxon>Actinomycetes</taxon>
        <taxon>Pseudonocardiales</taxon>
        <taxon>Pseudonocardiaceae</taxon>
        <taxon>Umezawaea</taxon>
    </lineage>
</organism>
<dbReference type="EMBL" id="JANYMP010000018">
    <property type="protein sequence ID" value="MCS7481398.1"/>
    <property type="molecule type" value="Genomic_DNA"/>
</dbReference>